<dbReference type="SMART" id="SM00287">
    <property type="entry name" value="SH3b"/>
    <property type="match status" value="1"/>
</dbReference>
<evidence type="ECO:0000259" key="2">
    <source>
        <dbReference type="SMART" id="SM00287"/>
    </source>
</evidence>
<dbReference type="Proteomes" id="UP001196509">
    <property type="component" value="Unassembled WGS sequence"/>
</dbReference>
<evidence type="ECO:0000256" key="1">
    <source>
        <dbReference type="SAM" id="SignalP"/>
    </source>
</evidence>
<feature type="domain" description="SH3b" evidence="2">
    <location>
        <begin position="43"/>
        <end position="106"/>
    </location>
</feature>
<dbReference type="Gene3D" id="2.30.30.40">
    <property type="entry name" value="SH3 Domains"/>
    <property type="match status" value="1"/>
</dbReference>
<reference evidence="3" key="1">
    <citation type="submission" date="2021-08" db="EMBL/GenBank/DDBJ databases">
        <title>Hoeflea bacterium WL0058 sp. nov., isolated from the sediment.</title>
        <authorList>
            <person name="Wang L."/>
            <person name="Zhang D."/>
        </authorList>
    </citation>
    <scope>NUCLEOTIDE SEQUENCE</scope>
    <source>
        <strain evidence="3">WL0058</strain>
    </source>
</reference>
<proteinExistence type="predicted"/>
<keyword evidence="4" id="KW-1185">Reference proteome</keyword>
<sequence>MSVRTIITSALGAALLAISFSFGSGPVAHAQGAAKGASGLPLPRFVSLKASRVNLRVGPSTDYAVSWLYTRSGVPMEIIQEYDHWRRVRDEDGTEGWIHKSLLSGERTAAVAPWKRGAKDVFVEMHAEPRRGAGLVARLEPGVVVAIDECNGDWCRAEIQQAEGWIAQDQIWGAYPGEAFK</sequence>
<feature type="signal peptide" evidence="1">
    <location>
        <begin position="1"/>
        <end position="30"/>
    </location>
</feature>
<dbReference type="EMBL" id="JAICBX010000002">
    <property type="protein sequence ID" value="MBW8637980.1"/>
    <property type="molecule type" value="Genomic_DNA"/>
</dbReference>
<organism evidence="3 4">
    <name type="scientific">Flavimaribacter sediminis</name>
    <dbReference type="NCBI Taxonomy" id="2865987"/>
    <lineage>
        <taxon>Bacteria</taxon>
        <taxon>Pseudomonadati</taxon>
        <taxon>Pseudomonadota</taxon>
        <taxon>Alphaproteobacteria</taxon>
        <taxon>Hyphomicrobiales</taxon>
        <taxon>Rhizobiaceae</taxon>
        <taxon>Flavimaribacter</taxon>
    </lineage>
</organism>
<keyword evidence="1" id="KW-0732">Signal</keyword>
<evidence type="ECO:0000313" key="4">
    <source>
        <dbReference type="Proteomes" id="UP001196509"/>
    </source>
</evidence>
<name>A0AAE2ZNJ7_9HYPH</name>
<dbReference type="InterPro" id="IPR010466">
    <property type="entry name" value="DUF1058"/>
</dbReference>
<accession>A0AAE2ZNJ7</accession>
<protein>
    <submittedName>
        <fullName evidence="3">SH3 domain-containing protein</fullName>
    </submittedName>
</protein>
<dbReference type="RefSeq" id="WP_220228647.1">
    <property type="nucleotide sequence ID" value="NZ_JAICBX010000002.1"/>
</dbReference>
<feature type="chain" id="PRO_5042109024" evidence="1">
    <location>
        <begin position="31"/>
        <end position="181"/>
    </location>
</feature>
<evidence type="ECO:0000313" key="3">
    <source>
        <dbReference type="EMBL" id="MBW8637980.1"/>
    </source>
</evidence>
<comment type="caution">
    <text evidence="3">The sequence shown here is derived from an EMBL/GenBank/DDBJ whole genome shotgun (WGS) entry which is preliminary data.</text>
</comment>
<gene>
    <name evidence="3" type="ORF">K1W69_12350</name>
</gene>
<dbReference type="Pfam" id="PF06347">
    <property type="entry name" value="SH3_4"/>
    <property type="match status" value="2"/>
</dbReference>
<dbReference type="AlphaFoldDB" id="A0AAE2ZNJ7"/>
<dbReference type="InterPro" id="IPR003646">
    <property type="entry name" value="SH3-like_bac-type"/>
</dbReference>